<evidence type="ECO:0000256" key="2">
    <source>
        <dbReference type="ARBA" id="ARBA00022692"/>
    </source>
</evidence>
<dbReference type="CDD" id="cd17316">
    <property type="entry name" value="MFS_SV2_like"/>
    <property type="match status" value="1"/>
</dbReference>
<protein>
    <submittedName>
        <fullName evidence="7">Putative niacin/nicotinamide transporter NaiP</fullName>
    </submittedName>
</protein>
<dbReference type="PANTHER" id="PTHR23508">
    <property type="entry name" value="CARBOXYLIC ACID TRANSPORTER PROTEIN HOMOLOG"/>
    <property type="match status" value="1"/>
</dbReference>
<feature type="transmembrane region" description="Helical" evidence="5">
    <location>
        <begin position="60"/>
        <end position="81"/>
    </location>
</feature>
<feature type="transmembrane region" description="Helical" evidence="5">
    <location>
        <begin position="392"/>
        <end position="413"/>
    </location>
</feature>
<feature type="transmembrane region" description="Helical" evidence="5">
    <location>
        <begin position="26"/>
        <end position="48"/>
    </location>
</feature>
<evidence type="ECO:0000256" key="4">
    <source>
        <dbReference type="ARBA" id="ARBA00023136"/>
    </source>
</evidence>
<dbReference type="EMBL" id="NGAF01000004">
    <property type="protein sequence ID" value="OXR45455.1"/>
    <property type="molecule type" value="Genomic_DNA"/>
</dbReference>
<feature type="transmembrane region" description="Helical" evidence="5">
    <location>
        <begin position="150"/>
        <end position="171"/>
    </location>
</feature>
<reference evidence="7 8" key="1">
    <citation type="submission" date="2017-07" db="EMBL/GenBank/DDBJ databases">
        <title>First draft Genome Sequence of Nocardia cerradoensis isolated from human infection.</title>
        <authorList>
            <person name="Carrasco G."/>
        </authorList>
    </citation>
    <scope>NUCLEOTIDE SEQUENCE [LARGE SCALE GENOMIC DNA]</scope>
    <source>
        <strain evidence="7 8">CNM20130759</strain>
    </source>
</reference>
<feature type="transmembrane region" description="Helical" evidence="5">
    <location>
        <begin position="93"/>
        <end position="115"/>
    </location>
</feature>
<evidence type="ECO:0000256" key="5">
    <source>
        <dbReference type="SAM" id="Phobius"/>
    </source>
</evidence>
<dbReference type="PROSITE" id="PS50850">
    <property type="entry name" value="MFS"/>
    <property type="match status" value="1"/>
</dbReference>
<dbReference type="InterPro" id="IPR005829">
    <property type="entry name" value="Sugar_transporter_CS"/>
</dbReference>
<keyword evidence="2 5" id="KW-0812">Transmembrane</keyword>
<name>A0A231H9C0_9NOCA</name>
<dbReference type="GO" id="GO:0005886">
    <property type="term" value="C:plasma membrane"/>
    <property type="evidence" value="ECO:0007669"/>
    <property type="project" value="UniProtKB-SubCell"/>
</dbReference>
<dbReference type="InterPro" id="IPR036259">
    <property type="entry name" value="MFS_trans_sf"/>
</dbReference>
<dbReference type="AlphaFoldDB" id="A0A231H9C0"/>
<accession>A0A231H9C0</accession>
<feature type="domain" description="Major facilitator superfamily (MFS) profile" evidence="6">
    <location>
        <begin position="26"/>
        <end position="415"/>
    </location>
</feature>
<dbReference type="SUPFAM" id="SSF103473">
    <property type="entry name" value="MFS general substrate transporter"/>
    <property type="match status" value="1"/>
</dbReference>
<evidence type="ECO:0000313" key="7">
    <source>
        <dbReference type="EMBL" id="OXR45455.1"/>
    </source>
</evidence>
<dbReference type="GO" id="GO:0046943">
    <property type="term" value="F:carboxylic acid transmembrane transporter activity"/>
    <property type="evidence" value="ECO:0007669"/>
    <property type="project" value="TreeGrafter"/>
</dbReference>
<organism evidence="7 8">
    <name type="scientific">Nocardia cerradoensis</name>
    <dbReference type="NCBI Taxonomy" id="85688"/>
    <lineage>
        <taxon>Bacteria</taxon>
        <taxon>Bacillati</taxon>
        <taxon>Actinomycetota</taxon>
        <taxon>Actinomycetes</taxon>
        <taxon>Mycobacteriales</taxon>
        <taxon>Nocardiaceae</taxon>
        <taxon>Nocardia</taxon>
    </lineage>
</organism>
<dbReference type="Proteomes" id="UP000215506">
    <property type="component" value="Unassembled WGS sequence"/>
</dbReference>
<keyword evidence="4 5" id="KW-0472">Membrane</keyword>
<dbReference type="PANTHER" id="PTHR23508:SF10">
    <property type="entry name" value="CARBOXYLIC ACID TRANSPORTER PROTEIN HOMOLOG"/>
    <property type="match status" value="1"/>
</dbReference>
<evidence type="ECO:0000259" key="6">
    <source>
        <dbReference type="PROSITE" id="PS50850"/>
    </source>
</evidence>
<proteinExistence type="predicted"/>
<dbReference type="RefSeq" id="WP_039776545.1">
    <property type="nucleotide sequence ID" value="NZ_JAAXOR010000007.1"/>
</dbReference>
<evidence type="ECO:0000256" key="3">
    <source>
        <dbReference type="ARBA" id="ARBA00022989"/>
    </source>
</evidence>
<dbReference type="PROSITE" id="PS00217">
    <property type="entry name" value="SUGAR_TRANSPORT_2"/>
    <property type="match status" value="1"/>
</dbReference>
<keyword evidence="3 5" id="KW-1133">Transmembrane helix</keyword>
<feature type="transmembrane region" description="Helical" evidence="5">
    <location>
        <begin position="183"/>
        <end position="201"/>
    </location>
</feature>
<feature type="transmembrane region" description="Helical" evidence="5">
    <location>
        <begin position="239"/>
        <end position="262"/>
    </location>
</feature>
<comment type="subcellular location">
    <subcellularLocation>
        <location evidence="1">Cell membrane</location>
        <topology evidence="1">Multi-pass membrane protein</topology>
    </subcellularLocation>
</comment>
<comment type="caution">
    <text evidence="7">The sequence shown here is derived from an EMBL/GenBank/DDBJ whole genome shotgun (WGS) entry which is preliminary data.</text>
</comment>
<feature type="transmembrane region" description="Helical" evidence="5">
    <location>
        <begin position="274"/>
        <end position="295"/>
    </location>
</feature>
<keyword evidence="8" id="KW-1185">Reference proteome</keyword>
<evidence type="ECO:0000313" key="8">
    <source>
        <dbReference type="Proteomes" id="UP000215506"/>
    </source>
</evidence>
<dbReference type="Gene3D" id="1.20.1250.20">
    <property type="entry name" value="MFS general substrate transporter like domains"/>
    <property type="match status" value="1"/>
</dbReference>
<dbReference type="Pfam" id="PF00083">
    <property type="entry name" value="Sugar_tr"/>
    <property type="match status" value="1"/>
</dbReference>
<evidence type="ECO:0000256" key="1">
    <source>
        <dbReference type="ARBA" id="ARBA00004651"/>
    </source>
</evidence>
<dbReference type="InterPro" id="IPR020846">
    <property type="entry name" value="MFS_dom"/>
</dbReference>
<dbReference type="InterPro" id="IPR005828">
    <property type="entry name" value="MFS_sugar_transport-like"/>
</dbReference>
<gene>
    <name evidence="7" type="primary">naiP</name>
    <name evidence="7" type="ORF">B7C42_02580</name>
</gene>
<feature type="transmembrane region" description="Helical" evidence="5">
    <location>
        <begin position="302"/>
        <end position="328"/>
    </location>
</feature>
<sequence>MAITAGDDPRAARLDELPVRPVHRKLVALVGLGLFFDLYELFLAGTITGVLKQQLALSTYQLSGILASAFVGQFLGALVIGRLSDLFGRRRMFMINIGVYAGFTLLGAFSPNVWFLMATRVLAGLGIGAEMTVSDTYLSEVMPPQVRGRMIAIAYTIGFCAVPTVGFLARWLVPLQPFGTDGWRWLFIFGGFGAALVFVARRHMPESPHWRAQHDKAATTSSKVAFTDILRGANRGRTLLFSAVMILQVFGYYGFGTLAVLVLQHKGFTVVNSLGYLTVTYLGYPLGSLLSIPLIERVERKYLVMASAALMALFGLIFGFATSVPLILLSGGLFTLASNVFSNALHTYLPESFPTTVRGTASGTAYSLSKLSTAVQPFLLLPLLDSHGPGTVFTVITIALVLMLGLIAAWGPLTGRGPLADH</sequence>